<keyword evidence="1" id="KW-0472">Membrane</keyword>
<name>A0A427TR35_9BACI</name>
<comment type="caution">
    <text evidence="2">The sequence shown here is derived from an EMBL/GenBank/DDBJ whole genome shotgun (WGS) entry which is preliminary data.</text>
</comment>
<gene>
    <name evidence="2" type="ORF">EJA10_13315</name>
</gene>
<feature type="transmembrane region" description="Helical" evidence="1">
    <location>
        <begin position="156"/>
        <end position="177"/>
    </location>
</feature>
<accession>A0A427TR35</accession>
<feature type="transmembrane region" description="Helical" evidence="1">
    <location>
        <begin position="346"/>
        <end position="370"/>
    </location>
</feature>
<feature type="transmembrane region" description="Helical" evidence="1">
    <location>
        <begin position="259"/>
        <end position="279"/>
    </location>
</feature>
<dbReference type="PANTHER" id="PTHR37305">
    <property type="entry name" value="INTEGRAL MEMBRANE PROTEIN-RELATED"/>
    <property type="match status" value="1"/>
</dbReference>
<dbReference type="PANTHER" id="PTHR37305:SF1">
    <property type="entry name" value="MEMBRANE PROTEIN"/>
    <property type="match status" value="1"/>
</dbReference>
<sequence length="376" mass="42057">MSLIKWELVKIFKQKSLYFIGIFLFAWFAYVLFSNTSGTGLTRQVYKEWEGPLTAEKIDRAAKVNEEKSASFEQEEFFPDERFMAEMAVVENIAQSQHIEMRRDEKVQELNSRISAAEAKGNGALADRLELEKQMLNELEMNKIAYYRGPLESVDFVNVFGLMLTGALLLIGLAGIYSNEHSSGVENYILSAKNGRTATMRAKLAAAAIFATVVVLAWELFNLGARAIVYGTSGWDLPIQYSFKYFSSPYSFTFMEYHLIQLAIHLLAAIAFACLIVVVSTLAKSTVVSFFVSGFLFGLPILAESIMDLNVAWVENTLRYTLTNIMKVEGLFMQFKSVSAFGNVVMAPYIGVAAAVVILVLSMILARFLIEKKQIA</sequence>
<feature type="transmembrane region" description="Helical" evidence="1">
    <location>
        <begin position="198"/>
        <end position="218"/>
    </location>
</feature>
<feature type="transmembrane region" description="Helical" evidence="1">
    <location>
        <begin position="286"/>
        <end position="303"/>
    </location>
</feature>
<reference evidence="3" key="1">
    <citation type="submission" date="2018-12" db="EMBL/GenBank/DDBJ databases">
        <title>Bacillus chawlae sp. nov., Bacillus glennii sp. nov., and Bacillus saganii sp. nov. Isolated from the Vehicle Assembly Building at Kennedy Space Center where the Viking Spacecraft were Assembled.</title>
        <authorList>
            <person name="Seuylemezian A."/>
            <person name="Vaishampayan P."/>
        </authorList>
    </citation>
    <scope>NUCLEOTIDE SEQUENCE [LARGE SCALE GENOMIC DNA]</scope>
    <source>
        <strain evidence="3">DSM 13966</strain>
    </source>
</reference>
<keyword evidence="1" id="KW-1133">Transmembrane helix</keyword>
<dbReference type="OrthoDB" id="2357145at2"/>
<evidence type="ECO:0000313" key="3">
    <source>
        <dbReference type="Proteomes" id="UP000279911"/>
    </source>
</evidence>
<keyword evidence="1" id="KW-0812">Transmembrane</keyword>
<dbReference type="EMBL" id="RSFW01000014">
    <property type="protein sequence ID" value="RSD26828.1"/>
    <property type="molecule type" value="Genomic_DNA"/>
</dbReference>
<feature type="transmembrane region" description="Helical" evidence="1">
    <location>
        <begin position="16"/>
        <end position="33"/>
    </location>
</feature>
<dbReference type="Proteomes" id="UP000279911">
    <property type="component" value="Unassembled WGS sequence"/>
</dbReference>
<protein>
    <submittedName>
        <fullName evidence="2">Uncharacterized protein</fullName>
    </submittedName>
</protein>
<dbReference type="RefSeq" id="WP_125480487.1">
    <property type="nucleotide sequence ID" value="NZ_RSFW01000014.1"/>
</dbReference>
<proteinExistence type="predicted"/>
<evidence type="ECO:0000313" key="2">
    <source>
        <dbReference type="EMBL" id="RSD26828.1"/>
    </source>
</evidence>
<organism evidence="2 3">
    <name type="scientific">Mesobacillus subterraneus</name>
    <dbReference type="NCBI Taxonomy" id="285983"/>
    <lineage>
        <taxon>Bacteria</taxon>
        <taxon>Bacillati</taxon>
        <taxon>Bacillota</taxon>
        <taxon>Bacilli</taxon>
        <taxon>Bacillales</taxon>
        <taxon>Bacillaceae</taxon>
        <taxon>Mesobacillus</taxon>
    </lineage>
</organism>
<evidence type="ECO:0000256" key="1">
    <source>
        <dbReference type="SAM" id="Phobius"/>
    </source>
</evidence>
<dbReference type="AlphaFoldDB" id="A0A427TR35"/>